<feature type="region of interest" description="Disordered" evidence="5">
    <location>
        <begin position="357"/>
        <end position="464"/>
    </location>
</feature>
<dbReference type="CDD" id="cd05687">
    <property type="entry name" value="S1_RPS1_repeat_ec1_hs1"/>
    <property type="match status" value="1"/>
</dbReference>
<keyword evidence="2 7" id="KW-0689">Ribosomal protein</keyword>
<dbReference type="FunFam" id="2.40.50.140:FF:000051">
    <property type="entry name" value="RNA-binding transcriptional accessory protein"/>
    <property type="match status" value="1"/>
</dbReference>
<dbReference type="NCBIfam" id="NF005208">
    <property type="entry name" value="PRK06676.1"/>
    <property type="match status" value="1"/>
</dbReference>
<evidence type="ECO:0000256" key="2">
    <source>
        <dbReference type="ARBA" id="ARBA00022980"/>
    </source>
</evidence>
<dbReference type="PANTHER" id="PTHR10724">
    <property type="entry name" value="30S RIBOSOMAL PROTEIN S1"/>
    <property type="match status" value="1"/>
</dbReference>
<dbReference type="CDD" id="cd05688">
    <property type="entry name" value="S1_RPS1_repeat_ec3"/>
    <property type="match status" value="1"/>
</dbReference>
<evidence type="ECO:0000256" key="4">
    <source>
        <dbReference type="ARBA" id="ARBA00025604"/>
    </source>
</evidence>
<comment type="caution">
    <text evidence="7">The sequence shown here is derived from an EMBL/GenBank/DDBJ whole genome shotgun (WGS) entry which is preliminary data.</text>
</comment>
<dbReference type="RefSeq" id="WP_337313792.1">
    <property type="nucleotide sequence ID" value="NZ_JAEKNS010000146.1"/>
</dbReference>
<evidence type="ECO:0000313" key="8">
    <source>
        <dbReference type="Proteomes" id="UP000606991"/>
    </source>
</evidence>
<evidence type="ECO:0000259" key="6">
    <source>
        <dbReference type="PROSITE" id="PS50126"/>
    </source>
</evidence>
<dbReference type="CDD" id="cd04465">
    <property type="entry name" value="S1_RPS1_repeat_ec2_hs2"/>
    <property type="match status" value="1"/>
</dbReference>
<dbReference type="SMART" id="SM00316">
    <property type="entry name" value="S1"/>
    <property type="match status" value="4"/>
</dbReference>
<organism evidence="7 8">
    <name type="scientific">Candidatus Aeolococcus gillhamiae</name>
    <dbReference type="NCBI Taxonomy" id="3127015"/>
    <lineage>
        <taxon>Bacteria</taxon>
        <taxon>Bacillati</taxon>
        <taxon>Candidatus Dormiibacterota</taxon>
        <taxon>Candidatus Dormibacteria</taxon>
        <taxon>Candidatus Aeolococcales</taxon>
        <taxon>Candidatus Aeolococcaceae</taxon>
        <taxon>Candidatus Aeolococcus</taxon>
    </lineage>
</organism>
<accession>A0A934JZA4</accession>
<dbReference type="GO" id="GO:0005737">
    <property type="term" value="C:cytoplasm"/>
    <property type="evidence" value="ECO:0007669"/>
    <property type="project" value="UniProtKB-ARBA"/>
</dbReference>
<dbReference type="Pfam" id="PF00575">
    <property type="entry name" value="S1"/>
    <property type="match status" value="4"/>
</dbReference>
<evidence type="ECO:0000256" key="1">
    <source>
        <dbReference type="ARBA" id="ARBA00006767"/>
    </source>
</evidence>
<evidence type="ECO:0000256" key="3">
    <source>
        <dbReference type="ARBA" id="ARBA00023274"/>
    </source>
</evidence>
<keyword evidence="3" id="KW-0687">Ribonucleoprotein</keyword>
<protein>
    <submittedName>
        <fullName evidence="7">30S ribosomal protein S1</fullName>
    </submittedName>
</protein>
<dbReference type="GO" id="GO:0003735">
    <property type="term" value="F:structural constituent of ribosome"/>
    <property type="evidence" value="ECO:0007669"/>
    <property type="project" value="TreeGrafter"/>
</dbReference>
<dbReference type="EMBL" id="JAEKNS010000146">
    <property type="protein sequence ID" value="MBJ7596084.1"/>
    <property type="molecule type" value="Genomic_DNA"/>
</dbReference>
<comment type="function">
    <text evidence="4">Binds mRNA; thus facilitating recognition of the initiation point. It is needed to translate mRNA with a short Shine-Dalgarno (SD) purine-rich sequence.</text>
</comment>
<dbReference type="GO" id="GO:0006412">
    <property type="term" value="P:translation"/>
    <property type="evidence" value="ECO:0007669"/>
    <property type="project" value="TreeGrafter"/>
</dbReference>
<dbReference type="InterPro" id="IPR050437">
    <property type="entry name" value="Ribos_protein_bS1-like"/>
</dbReference>
<feature type="compositionally biased region" description="Acidic residues" evidence="5">
    <location>
        <begin position="382"/>
        <end position="391"/>
    </location>
</feature>
<dbReference type="PRINTS" id="PR00681">
    <property type="entry name" value="RIBOSOMALS1"/>
</dbReference>
<dbReference type="InterPro" id="IPR012340">
    <property type="entry name" value="NA-bd_OB-fold"/>
</dbReference>
<dbReference type="PANTHER" id="PTHR10724:SF7">
    <property type="entry name" value="SMALL RIBOSOMAL SUBUNIT PROTEIN BS1C"/>
    <property type="match status" value="1"/>
</dbReference>
<feature type="domain" description="S1 motif" evidence="6">
    <location>
        <begin position="30"/>
        <end position="97"/>
    </location>
</feature>
<feature type="domain" description="S1 motif" evidence="6">
    <location>
        <begin position="115"/>
        <end position="181"/>
    </location>
</feature>
<dbReference type="PROSITE" id="PS50126">
    <property type="entry name" value="S1"/>
    <property type="match status" value="4"/>
</dbReference>
<dbReference type="FunFam" id="2.40.50.140:FF:000103">
    <property type="entry name" value="protein RRP5 homolog"/>
    <property type="match status" value="1"/>
</dbReference>
<dbReference type="GO" id="GO:0003729">
    <property type="term" value="F:mRNA binding"/>
    <property type="evidence" value="ECO:0007669"/>
    <property type="project" value="TreeGrafter"/>
</dbReference>
<gene>
    <name evidence="7" type="primary">rpsA</name>
    <name evidence="7" type="ORF">JF886_14740</name>
</gene>
<proteinExistence type="inferred from homology"/>
<evidence type="ECO:0000313" key="7">
    <source>
        <dbReference type="EMBL" id="MBJ7596084.1"/>
    </source>
</evidence>
<dbReference type="InterPro" id="IPR035104">
    <property type="entry name" value="Ribosomal_protein_S1-like"/>
</dbReference>
<dbReference type="InterPro" id="IPR003029">
    <property type="entry name" value="S1_domain"/>
</dbReference>
<reference evidence="7 8" key="1">
    <citation type="submission" date="2020-10" db="EMBL/GenBank/DDBJ databases">
        <title>Ca. Dormibacterota MAGs.</title>
        <authorList>
            <person name="Montgomery K."/>
        </authorList>
    </citation>
    <scope>NUCLEOTIDE SEQUENCE [LARGE SCALE GENOMIC DNA]</scope>
    <source>
        <strain evidence="7">SC8812_S17_18</strain>
    </source>
</reference>
<dbReference type="SUPFAM" id="SSF50249">
    <property type="entry name" value="Nucleic acid-binding proteins"/>
    <property type="match status" value="4"/>
</dbReference>
<feature type="domain" description="S1 motif" evidence="6">
    <location>
        <begin position="202"/>
        <end position="270"/>
    </location>
</feature>
<sequence>MTATLVPDEEITMEQLLAEEEHVIRALAHGDIVDGTVVRVDPDEVLVDIGAKSEGVISNRELSARGEAPVVLNPGDQVKVYVVQPENEDGNVVLSLRKARAEGIWQAVAQKESEGEILDAEVREQNKGGLIVNIMGLRGFLPSSQVARQFSGNLMELVGTKIPVKILEVNRKRNRLIVSQRAAQDEDRARQREELFEKLQIGDVVSGKVSGLTSYGAFVNLGGADGLIHISELSWDRINNVSDMLNVGDEVRVKVIKLDPELSRISLSLRQMSDDPWDTIEDRFPAGKAVTGEVTKTKKYGAFLQIADGVEGLLHISELSWDHVERTEDVLKVGEVVEVMVLSADKVRRRISLSLRQLHGGGPTEGAENGATYEPPAYRIPDDEDDDEDDGAAATATEAIDVPAADVTDPEGTGAADVEVDEAATEGAPAGVDSAGIAPAIDADEEPAAPETVDPAASERKSSA</sequence>
<feature type="domain" description="S1 motif" evidence="6">
    <location>
        <begin position="287"/>
        <end position="356"/>
    </location>
</feature>
<dbReference type="Gene3D" id="2.40.50.140">
    <property type="entry name" value="Nucleic acid-binding proteins"/>
    <property type="match status" value="4"/>
</dbReference>
<evidence type="ECO:0000256" key="5">
    <source>
        <dbReference type="SAM" id="MobiDB-lite"/>
    </source>
</evidence>
<dbReference type="AlphaFoldDB" id="A0A934JZA4"/>
<comment type="similarity">
    <text evidence="1">Belongs to the bacterial ribosomal protein bS1 family.</text>
</comment>
<dbReference type="GO" id="GO:0005840">
    <property type="term" value="C:ribosome"/>
    <property type="evidence" value="ECO:0007669"/>
    <property type="project" value="UniProtKB-KW"/>
</dbReference>
<name>A0A934JZA4_9BACT</name>
<feature type="compositionally biased region" description="Low complexity" evidence="5">
    <location>
        <begin position="392"/>
        <end position="405"/>
    </location>
</feature>
<dbReference type="GO" id="GO:1990904">
    <property type="term" value="C:ribonucleoprotein complex"/>
    <property type="evidence" value="ECO:0007669"/>
    <property type="project" value="UniProtKB-KW"/>
</dbReference>
<dbReference type="Proteomes" id="UP000606991">
    <property type="component" value="Unassembled WGS sequence"/>
</dbReference>